<dbReference type="PROSITE" id="PS00107">
    <property type="entry name" value="PROTEIN_KINASE_ATP"/>
    <property type="match status" value="1"/>
</dbReference>
<evidence type="ECO:0000256" key="4">
    <source>
        <dbReference type="ARBA" id="ARBA00022741"/>
    </source>
</evidence>
<keyword evidence="13" id="KW-1185">Reference proteome</keyword>
<evidence type="ECO:0000256" key="10">
    <source>
        <dbReference type="SAM" id="Phobius"/>
    </source>
</evidence>
<organism evidence="12 13">
    <name type="scientific">Aetokthonos hydrillicola Thurmond2011</name>
    <dbReference type="NCBI Taxonomy" id="2712845"/>
    <lineage>
        <taxon>Bacteria</taxon>
        <taxon>Bacillati</taxon>
        <taxon>Cyanobacteriota</taxon>
        <taxon>Cyanophyceae</taxon>
        <taxon>Nostocales</taxon>
        <taxon>Hapalosiphonaceae</taxon>
        <taxon>Aetokthonos</taxon>
    </lineage>
</organism>
<dbReference type="EMBL" id="JAALHA020000007">
    <property type="protein sequence ID" value="MDR9896314.1"/>
    <property type="molecule type" value="Genomic_DNA"/>
</dbReference>
<dbReference type="PANTHER" id="PTHR24363">
    <property type="entry name" value="SERINE/THREONINE PROTEIN KINASE"/>
    <property type="match status" value="1"/>
</dbReference>
<dbReference type="InterPro" id="IPR011009">
    <property type="entry name" value="Kinase-like_dom_sf"/>
</dbReference>
<keyword evidence="6 9" id="KW-0067">ATP-binding</keyword>
<dbReference type="SMART" id="SM00220">
    <property type="entry name" value="S_TKc"/>
    <property type="match status" value="1"/>
</dbReference>
<evidence type="ECO:0000256" key="3">
    <source>
        <dbReference type="ARBA" id="ARBA00022679"/>
    </source>
</evidence>
<dbReference type="InterPro" id="IPR038434">
    <property type="entry name" value="YARHG_sf"/>
</dbReference>
<dbReference type="AlphaFoldDB" id="A0AAP5MB19"/>
<evidence type="ECO:0000259" key="11">
    <source>
        <dbReference type="PROSITE" id="PS50011"/>
    </source>
</evidence>
<evidence type="ECO:0000256" key="9">
    <source>
        <dbReference type="PROSITE-ProRule" id="PRU10141"/>
    </source>
</evidence>
<dbReference type="InterPro" id="IPR017441">
    <property type="entry name" value="Protein_kinase_ATP_BS"/>
</dbReference>
<feature type="domain" description="Protein kinase" evidence="11">
    <location>
        <begin position="7"/>
        <end position="276"/>
    </location>
</feature>
<dbReference type="Gene3D" id="1.10.510.10">
    <property type="entry name" value="Transferase(Phosphotransferase) domain 1"/>
    <property type="match status" value="1"/>
</dbReference>
<evidence type="ECO:0000256" key="1">
    <source>
        <dbReference type="ARBA" id="ARBA00012513"/>
    </source>
</evidence>
<keyword evidence="3" id="KW-0808">Transferase</keyword>
<dbReference type="PROSITE" id="PS00108">
    <property type="entry name" value="PROTEIN_KINASE_ST"/>
    <property type="match status" value="1"/>
</dbReference>
<dbReference type="PROSITE" id="PS50011">
    <property type="entry name" value="PROTEIN_KINASE_DOM"/>
    <property type="match status" value="1"/>
</dbReference>
<protein>
    <recommendedName>
        <fullName evidence="1">non-specific serine/threonine protein kinase</fullName>
        <ecNumber evidence="1">2.7.11.1</ecNumber>
    </recommendedName>
</protein>
<dbReference type="Proteomes" id="UP000667802">
    <property type="component" value="Unassembled WGS sequence"/>
</dbReference>
<dbReference type="Pfam" id="PF13308">
    <property type="entry name" value="YARHG"/>
    <property type="match status" value="1"/>
</dbReference>
<evidence type="ECO:0000256" key="2">
    <source>
        <dbReference type="ARBA" id="ARBA00022527"/>
    </source>
</evidence>
<evidence type="ECO:0000313" key="13">
    <source>
        <dbReference type="Proteomes" id="UP000667802"/>
    </source>
</evidence>
<dbReference type="SUPFAM" id="SSF56112">
    <property type="entry name" value="Protein kinase-like (PK-like)"/>
    <property type="match status" value="1"/>
</dbReference>
<keyword evidence="4 9" id="KW-0547">Nucleotide-binding</keyword>
<name>A0AAP5MB19_9CYAN</name>
<accession>A0AAP5MB19</accession>
<dbReference type="GO" id="GO:0005524">
    <property type="term" value="F:ATP binding"/>
    <property type="evidence" value="ECO:0007669"/>
    <property type="project" value="UniProtKB-UniRule"/>
</dbReference>
<feature type="transmembrane region" description="Helical" evidence="10">
    <location>
        <begin position="321"/>
        <end position="342"/>
    </location>
</feature>
<comment type="catalytic activity">
    <reaction evidence="7">
        <text>L-threonyl-[protein] + ATP = O-phospho-L-threonyl-[protein] + ADP + H(+)</text>
        <dbReference type="Rhea" id="RHEA:46608"/>
        <dbReference type="Rhea" id="RHEA-COMP:11060"/>
        <dbReference type="Rhea" id="RHEA-COMP:11605"/>
        <dbReference type="ChEBI" id="CHEBI:15378"/>
        <dbReference type="ChEBI" id="CHEBI:30013"/>
        <dbReference type="ChEBI" id="CHEBI:30616"/>
        <dbReference type="ChEBI" id="CHEBI:61977"/>
        <dbReference type="ChEBI" id="CHEBI:456216"/>
        <dbReference type="EC" id="2.7.11.1"/>
    </reaction>
</comment>
<dbReference type="InterPro" id="IPR025582">
    <property type="entry name" value="YARHG_dom"/>
</dbReference>
<dbReference type="InterPro" id="IPR008271">
    <property type="entry name" value="Ser/Thr_kinase_AS"/>
</dbReference>
<dbReference type="EC" id="2.7.11.1" evidence="1"/>
<dbReference type="CDD" id="cd14014">
    <property type="entry name" value="STKc_PknB_like"/>
    <property type="match status" value="1"/>
</dbReference>
<dbReference type="SMART" id="SM01324">
    <property type="entry name" value="YARHG"/>
    <property type="match status" value="1"/>
</dbReference>
<keyword evidence="10" id="KW-0812">Transmembrane</keyword>
<dbReference type="Pfam" id="PF00069">
    <property type="entry name" value="Pkinase"/>
    <property type="match status" value="1"/>
</dbReference>
<dbReference type="RefSeq" id="WP_208338857.1">
    <property type="nucleotide sequence ID" value="NZ_CAWQFN010000334.1"/>
</dbReference>
<evidence type="ECO:0000256" key="6">
    <source>
        <dbReference type="ARBA" id="ARBA00022840"/>
    </source>
</evidence>
<evidence type="ECO:0000256" key="7">
    <source>
        <dbReference type="ARBA" id="ARBA00047899"/>
    </source>
</evidence>
<evidence type="ECO:0000256" key="5">
    <source>
        <dbReference type="ARBA" id="ARBA00022777"/>
    </source>
</evidence>
<comment type="catalytic activity">
    <reaction evidence="8">
        <text>L-seryl-[protein] + ATP = O-phospho-L-seryl-[protein] + ADP + H(+)</text>
        <dbReference type="Rhea" id="RHEA:17989"/>
        <dbReference type="Rhea" id="RHEA-COMP:9863"/>
        <dbReference type="Rhea" id="RHEA-COMP:11604"/>
        <dbReference type="ChEBI" id="CHEBI:15378"/>
        <dbReference type="ChEBI" id="CHEBI:29999"/>
        <dbReference type="ChEBI" id="CHEBI:30616"/>
        <dbReference type="ChEBI" id="CHEBI:83421"/>
        <dbReference type="ChEBI" id="CHEBI:456216"/>
        <dbReference type="EC" id="2.7.11.1"/>
    </reaction>
</comment>
<dbReference type="Gene3D" id="1.20.58.1690">
    <property type="match status" value="1"/>
</dbReference>
<keyword evidence="2" id="KW-0723">Serine/threonine-protein kinase</keyword>
<feature type="binding site" evidence="9">
    <location>
        <position position="38"/>
    </location>
    <ligand>
        <name>ATP</name>
        <dbReference type="ChEBI" id="CHEBI:30616"/>
    </ligand>
</feature>
<dbReference type="GO" id="GO:0004674">
    <property type="term" value="F:protein serine/threonine kinase activity"/>
    <property type="evidence" value="ECO:0007669"/>
    <property type="project" value="UniProtKB-KW"/>
</dbReference>
<keyword evidence="5" id="KW-0418">Kinase</keyword>
<evidence type="ECO:0000256" key="8">
    <source>
        <dbReference type="ARBA" id="ARBA00048679"/>
    </source>
</evidence>
<dbReference type="PANTHER" id="PTHR24363:SF0">
    <property type="entry name" value="SERINE_THREONINE KINASE LIKE DOMAIN CONTAINING 1"/>
    <property type="match status" value="1"/>
</dbReference>
<comment type="caution">
    <text evidence="12">The sequence shown here is derived from an EMBL/GenBank/DDBJ whole genome shotgun (WGS) entry which is preliminary data.</text>
</comment>
<gene>
    <name evidence="12" type="ORF">G7B40_017360</name>
</gene>
<keyword evidence="10" id="KW-0472">Membrane</keyword>
<dbReference type="InterPro" id="IPR000719">
    <property type="entry name" value="Prot_kinase_dom"/>
</dbReference>
<reference evidence="13" key="1">
    <citation type="journal article" date="2021" name="Science">
        <title>Hunting the eagle killer: A cyanobacterial neurotoxin causes vacuolar myelinopathy.</title>
        <authorList>
            <person name="Breinlinger S."/>
            <person name="Phillips T.J."/>
            <person name="Haram B.N."/>
            <person name="Mares J."/>
            <person name="Martinez Yerena J.A."/>
            <person name="Hrouzek P."/>
            <person name="Sobotka R."/>
            <person name="Henderson W.M."/>
            <person name="Schmieder P."/>
            <person name="Williams S.M."/>
            <person name="Lauderdale J.D."/>
            <person name="Wilde H.D."/>
            <person name="Gerrin W."/>
            <person name="Kust A."/>
            <person name="Washington J.W."/>
            <person name="Wagner C."/>
            <person name="Geier B."/>
            <person name="Liebeke M."/>
            <person name="Enke H."/>
            <person name="Niedermeyer T.H.J."/>
            <person name="Wilde S.B."/>
        </authorList>
    </citation>
    <scope>NUCLEOTIDE SEQUENCE [LARGE SCALE GENOMIC DNA]</scope>
    <source>
        <strain evidence="13">Thurmond2011</strain>
    </source>
</reference>
<proteinExistence type="predicted"/>
<keyword evidence="10" id="KW-1133">Transmembrane helix</keyword>
<evidence type="ECO:0000313" key="12">
    <source>
        <dbReference type="EMBL" id="MDR9896314.1"/>
    </source>
</evidence>
<sequence>MLLNNRYRVIRTLGSGGFGETFLAEDTQMPSNRRCVVKQLKPIHHNPQIYQLVQERFGREAAILEELGGSHDQIPTLYAYFQLNDQFYLVQEWIEGDTLTAKLKRQGIYSETAVQEILVSLLPVLEYVHSKHIVHRDIKPDNIILRHRDGKPVLIDFGAVREAMGTVLNSQGSLTSSIVIGTPGYMPSEQAAGRPIYSSDLYSLGVTAIYLLTGKQPQELQTDSRTGEIVWHSQTSDMRSTLATVIDRAIAFHPRDRFSSANEMLNAVDGLANTKLIQPPQPIQSTQVQSPVISQATTVVSKHTGNFTTSITTQGNNRNTILMGSAIAGGLIGASVIVGILLTKSSEPVAKQTASPTVEPPTKISQQIATPKPTPFISTATTSQQIVTPQFTPSTSTATTSQQIATPKSTSYVSRLRVNKYSWLSERAVTDVDLDEKDGFELDIMRNSIFAKHGRRFNTRDLQVYFKNQLWYKPLYSPEEFDNLNLLSALEQQNVEYINAYQDRYNRRYFKKN</sequence>